<dbReference type="AlphaFoldDB" id="A0A177B155"/>
<dbReference type="Proteomes" id="UP000078046">
    <property type="component" value="Unassembled WGS sequence"/>
</dbReference>
<feature type="domain" description="EF-hand" evidence="2">
    <location>
        <begin position="83"/>
        <end position="118"/>
    </location>
</feature>
<evidence type="ECO:0000313" key="3">
    <source>
        <dbReference type="EMBL" id="OAF67998.1"/>
    </source>
</evidence>
<reference evidence="3 4" key="1">
    <citation type="submission" date="2016-04" db="EMBL/GenBank/DDBJ databases">
        <title>The genome of Intoshia linei affirms orthonectids as highly simplified spiralians.</title>
        <authorList>
            <person name="Mikhailov K.V."/>
            <person name="Slusarev G.S."/>
            <person name="Nikitin M.A."/>
            <person name="Logacheva M.D."/>
            <person name="Penin A."/>
            <person name="Aleoshin V."/>
            <person name="Panchin Y.V."/>
        </authorList>
    </citation>
    <scope>NUCLEOTIDE SEQUENCE [LARGE SCALE GENOMIC DNA]</scope>
    <source>
        <strain evidence="3">Intl2013</strain>
        <tissue evidence="3">Whole animal</tissue>
    </source>
</reference>
<dbReference type="SUPFAM" id="SSF47473">
    <property type="entry name" value="EF-hand"/>
    <property type="match status" value="1"/>
</dbReference>
<dbReference type="Gene3D" id="1.10.238.10">
    <property type="entry name" value="EF-hand"/>
    <property type="match status" value="1"/>
</dbReference>
<dbReference type="OrthoDB" id="10260307at2759"/>
<dbReference type="PANTHER" id="PTHR23048">
    <property type="entry name" value="MYOSIN LIGHT CHAIN 1, 3"/>
    <property type="match status" value="1"/>
</dbReference>
<proteinExistence type="predicted"/>
<feature type="domain" description="EF-hand" evidence="2">
    <location>
        <begin position="12"/>
        <end position="47"/>
    </location>
</feature>
<evidence type="ECO:0000259" key="2">
    <source>
        <dbReference type="PROSITE" id="PS50222"/>
    </source>
</evidence>
<organism evidence="3 4">
    <name type="scientific">Intoshia linei</name>
    <dbReference type="NCBI Taxonomy" id="1819745"/>
    <lineage>
        <taxon>Eukaryota</taxon>
        <taxon>Metazoa</taxon>
        <taxon>Spiralia</taxon>
        <taxon>Lophotrochozoa</taxon>
        <taxon>Mesozoa</taxon>
        <taxon>Orthonectida</taxon>
        <taxon>Rhopaluridae</taxon>
        <taxon>Intoshia</taxon>
    </lineage>
</organism>
<dbReference type="InterPro" id="IPR002048">
    <property type="entry name" value="EF_hand_dom"/>
</dbReference>
<dbReference type="PROSITE" id="PS50222">
    <property type="entry name" value="EF_HAND_2"/>
    <property type="match status" value="2"/>
</dbReference>
<protein>
    <recommendedName>
        <fullName evidence="2">EF-hand domain-containing protein</fullName>
    </recommendedName>
</protein>
<dbReference type="GO" id="GO:0016460">
    <property type="term" value="C:myosin II complex"/>
    <property type="evidence" value="ECO:0007669"/>
    <property type="project" value="TreeGrafter"/>
</dbReference>
<keyword evidence="1" id="KW-0677">Repeat</keyword>
<dbReference type="Pfam" id="PF13499">
    <property type="entry name" value="EF-hand_7"/>
    <property type="match status" value="1"/>
</dbReference>
<dbReference type="PANTHER" id="PTHR23048:SF0">
    <property type="entry name" value="CALMODULIN LIKE 3"/>
    <property type="match status" value="1"/>
</dbReference>
<accession>A0A177B155</accession>
<dbReference type="FunFam" id="1.10.238.10:FF:000003">
    <property type="entry name" value="Calmodulin A"/>
    <property type="match status" value="1"/>
</dbReference>
<sequence length="156" mass="18428">MFNPNNITDQDLFNQEFKCVFALFDKNDDDTIDRQSISLLIRYFGLYPTEQEMQQILNCFDGKERINIQIVYDLINEQKCLQGSVNELTEAFHTFDKNKTGLFGLSEVRRSLTKYMEKLSDEEFDYFFATLEPDSNGLVSYQSIIDKLTRIYVERH</sequence>
<dbReference type="InterPro" id="IPR050230">
    <property type="entry name" value="CALM/Myosin/TropC-like"/>
</dbReference>
<dbReference type="EMBL" id="LWCA01000534">
    <property type="protein sequence ID" value="OAF67998.1"/>
    <property type="molecule type" value="Genomic_DNA"/>
</dbReference>
<name>A0A177B155_9BILA</name>
<keyword evidence="4" id="KW-1185">Reference proteome</keyword>
<evidence type="ECO:0000256" key="1">
    <source>
        <dbReference type="ARBA" id="ARBA00022737"/>
    </source>
</evidence>
<dbReference type="InterPro" id="IPR011992">
    <property type="entry name" value="EF-hand-dom_pair"/>
</dbReference>
<gene>
    <name evidence="3" type="ORF">A3Q56_04277</name>
</gene>
<dbReference type="GO" id="GO:0005509">
    <property type="term" value="F:calcium ion binding"/>
    <property type="evidence" value="ECO:0007669"/>
    <property type="project" value="InterPro"/>
</dbReference>
<evidence type="ECO:0000313" key="4">
    <source>
        <dbReference type="Proteomes" id="UP000078046"/>
    </source>
</evidence>
<comment type="caution">
    <text evidence="3">The sequence shown here is derived from an EMBL/GenBank/DDBJ whole genome shotgun (WGS) entry which is preliminary data.</text>
</comment>